<reference evidence="2 3" key="1">
    <citation type="submission" date="2023-10" db="EMBL/GenBank/DDBJ databases">
        <title>Chromosome-scale genome assembly provides insights into flower coloration mechanisms of Canna indica.</title>
        <authorList>
            <person name="Li C."/>
        </authorList>
    </citation>
    <scope>NUCLEOTIDE SEQUENCE [LARGE SCALE GENOMIC DNA]</scope>
    <source>
        <tissue evidence="2">Flower</tissue>
    </source>
</reference>
<proteinExistence type="predicted"/>
<evidence type="ECO:0000313" key="2">
    <source>
        <dbReference type="EMBL" id="WOK97403.1"/>
    </source>
</evidence>
<accession>A0AAQ3Q4F5</accession>
<evidence type="ECO:0000313" key="3">
    <source>
        <dbReference type="Proteomes" id="UP001327560"/>
    </source>
</evidence>
<name>A0AAQ3Q4F5_9LILI</name>
<organism evidence="2 3">
    <name type="scientific">Canna indica</name>
    <name type="common">Indian-shot</name>
    <dbReference type="NCBI Taxonomy" id="4628"/>
    <lineage>
        <taxon>Eukaryota</taxon>
        <taxon>Viridiplantae</taxon>
        <taxon>Streptophyta</taxon>
        <taxon>Embryophyta</taxon>
        <taxon>Tracheophyta</taxon>
        <taxon>Spermatophyta</taxon>
        <taxon>Magnoliopsida</taxon>
        <taxon>Liliopsida</taxon>
        <taxon>Zingiberales</taxon>
        <taxon>Cannaceae</taxon>
        <taxon>Canna</taxon>
    </lineage>
</organism>
<dbReference type="PANTHER" id="PTHR36022">
    <property type="entry name" value="GPI-ANCHORED ADHESIN-LIKE PROTEIN"/>
    <property type="match status" value="1"/>
</dbReference>
<sequence>MNGLDLSRSESNDLNRGQGRCGVFSFKQKNDPTTNGSIEVDGARSHEPTSEAGEEELELKGASLGEEIKCHEEPLARSRPETRTPRTVPENPRNVISNPRKPINPSMHQHSQKIPSKADHDVPKHLGSRKSSETINQDLLQRWNKSKPGSNCRYPCQKFDLEDGSKRKFDSCLASTPEKALLGFDTHVGLKSTNEGEEKIITTPVSANTLPVQTFVSPEVPMEASAVAATPVRFAVGHVIAVVHDKRKCRPRGILIVGENGMEIEDIHNAGADPTRVSFAPPPLAEADIHLLSSPSEKVSSGLNSSFDWSSKDHMLHRPIDVSVNWLYPPSENGGDVPKDEFLLQTRTHLDHEFSEFSPNNCSMVKSPKFRESLNINSPRLETMPSSGIGVQKTPSTGIAKTLKNKCLNPQQESEEHHYGSALESSPISGNSWIEDHTECSSLSYSTPSKKFNFVDLSMGKMTEVLENICLSPKPVHNDASLQSTINDEESSNCHEDDGVSFISNKFEYESSNSIIKNPNEQIIPSSFGSVEFVFEAKVSPQRPFSSAESINTEEGLVLDSSDDSDRTLFYKNHLYVV</sequence>
<evidence type="ECO:0000256" key="1">
    <source>
        <dbReference type="SAM" id="MobiDB-lite"/>
    </source>
</evidence>
<dbReference type="PANTHER" id="PTHR36022:SF1">
    <property type="entry name" value="GPI-ANCHORED ADHESIN-LIKE PROTEIN"/>
    <property type="match status" value="1"/>
</dbReference>
<dbReference type="Proteomes" id="UP001327560">
    <property type="component" value="Chromosome 2"/>
</dbReference>
<protein>
    <submittedName>
        <fullName evidence="2">Uncharacterized protein</fullName>
    </submittedName>
</protein>
<dbReference type="EMBL" id="CP136891">
    <property type="protein sequence ID" value="WOK97403.1"/>
    <property type="molecule type" value="Genomic_DNA"/>
</dbReference>
<feature type="compositionally biased region" description="Basic and acidic residues" evidence="1">
    <location>
        <begin position="66"/>
        <end position="84"/>
    </location>
</feature>
<feature type="region of interest" description="Disordered" evidence="1">
    <location>
        <begin position="1"/>
        <end position="131"/>
    </location>
</feature>
<keyword evidence="3" id="KW-1185">Reference proteome</keyword>
<dbReference type="AlphaFoldDB" id="A0AAQ3Q4F5"/>
<gene>
    <name evidence="2" type="ORF">Cni_G06111</name>
</gene>